<reference evidence="2" key="1">
    <citation type="journal article" date="2024" name="Front. Bioeng. Biotechnol.">
        <title>Genome-scale model development and genomic sequencing of the oleaginous clade Lipomyces.</title>
        <authorList>
            <person name="Czajka J.J."/>
            <person name="Han Y."/>
            <person name="Kim J."/>
            <person name="Mondo S.J."/>
            <person name="Hofstad B.A."/>
            <person name="Robles A."/>
            <person name="Haridas S."/>
            <person name="Riley R."/>
            <person name="LaButti K."/>
            <person name="Pangilinan J."/>
            <person name="Andreopoulos W."/>
            <person name="Lipzen A."/>
            <person name="Yan J."/>
            <person name="Wang M."/>
            <person name="Ng V."/>
            <person name="Grigoriev I.V."/>
            <person name="Spatafora J.W."/>
            <person name="Magnuson J.K."/>
            <person name="Baker S.E."/>
            <person name="Pomraning K.R."/>
        </authorList>
    </citation>
    <scope>NUCLEOTIDE SEQUENCE [LARGE SCALE GENOMIC DNA]</scope>
    <source>
        <strain evidence="2">CBS 10300</strain>
    </source>
</reference>
<dbReference type="EMBL" id="MU970056">
    <property type="protein sequence ID" value="KAK9323843.1"/>
    <property type="molecule type" value="Genomic_DNA"/>
</dbReference>
<keyword evidence="2" id="KW-1185">Reference proteome</keyword>
<organism evidence="1 2">
    <name type="scientific">Lipomyces orientalis</name>
    <dbReference type="NCBI Taxonomy" id="1233043"/>
    <lineage>
        <taxon>Eukaryota</taxon>
        <taxon>Fungi</taxon>
        <taxon>Dikarya</taxon>
        <taxon>Ascomycota</taxon>
        <taxon>Saccharomycotina</taxon>
        <taxon>Lipomycetes</taxon>
        <taxon>Lipomycetales</taxon>
        <taxon>Lipomycetaceae</taxon>
        <taxon>Lipomyces</taxon>
    </lineage>
</organism>
<comment type="caution">
    <text evidence="1">The sequence shown here is derived from an EMBL/GenBank/DDBJ whole genome shotgun (WGS) entry which is preliminary data.</text>
</comment>
<dbReference type="Proteomes" id="UP001489719">
    <property type="component" value="Unassembled WGS sequence"/>
</dbReference>
<sequence length="124" mass="14222">MRIFWAASMVASVMSASNTIEYMEEKFGEYVSDNASVPSVGESDYDNDPDYSGPENDDSRPTTYEKVAFAMDDDIDNEITGVDQALSLFSERYRERCGESGLRFINRRLYSPQILGKYYDNYRN</sequence>
<name>A0ACC3TUK3_9ASCO</name>
<accession>A0ACC3TUK3</accession>
<protein>
    <submittedName>
        <fullName evidence="1">Uncharacterized protein</fullName>
    </submittedName>
</protein>
<evidence type="ECO:0000313" key="1">
    <source>
        <dbReference type="EMBL" id="KAK9323843.1"/>
    </source>
</evidence>
<gene>
    <name evidence="1" type="ORF">V1517DRAFT_359333</name>
</gene>
<proteinExistence type="predicted"/>
<evidence type="ECO:0000313" key="2">
    <source>
        <dbReference type="Proteomes" id="UP001489719"/>
    </source>
</evidence>